<dbReference type="PANTHER" id="PTHR23048:SF0">
    <property type="entry name" value="CALMODULIN LIKE 3"/>
    <property type="match status" value="1"/>
</dbReference>
<sequence>MRFLCRYSVLNNPITKDKGGFKNPAKVKAAEKNGRPRAVEMANAPHLSEAQIVEFREAFAMFDKDGDGSISVSELGTVMRSLGQNPTDHELSEMIREADDDNNGSVDFDEFLLLMSRKMTQLDVDQELLEAFSVFDKDGSGFIDQEELTDVLASLGEDLDDEQVKEMMKQADKDGDGLVSFEEFKDIMSAK</sequence>
<dbReference type="GO" id="GO:0016460">
    <property type="term" value="C:myosin II complex"/>
    <property type="evidence" value="ECO:0007669"/>
    <property type="project" value="TreeGrafter"/>
</dbReference>
<feature type="domain" description="EF-hand" evidence="3">
    <location>
        <begin position="159"/>
        <end position="191"/>
    </location>
</feature>
<feature type="domain" description="EF-hand" evidence="3">
    <location>
        <begin position="50"/>
        <end position="85"/>
    </location>
</feature>
<dbReference type="InterPro" id="IPR011992">
    <property type="entry name" value="EF-hand-dom_pair"/>
</dbReference>
<dbReference type="PANTHER" id="PTHR23048">
    <property type="entry name" value="MYOSIN LIGHT CHAIN 1, 3"/>
    <property type="match status" value="1"/>
</dbReference>
<dbReference type="InterPro" id="IPR018247">
    <property type="entry name" value="EF_Hand_1_Ca_BS"/>
</dbReference>
<dbReference type="InterPro" id="IPR002048">
    <property type="entry name" value="EF_hand_dom"/>
</dbReference>
<dbReference type="AlphaFoldDB" id="V9PPR0"/>
<keyword evidence="2" id="KW-0106">Calcium</keyword>
<dbReference type="InterPro" id="IPR050230">
    <property type="entry name" value="CALM/Myosin/TropC-like"/>
</dbReference>
<dbReference type="PROSITE" id="PS50222">
    <property type="entry name" value="EF_HAND_2"/>
    <property type="match status" value="4"/>
</dbReference>
<dbReference type="Gene3D" id="1.10.238.10">
    <property type="entry name" value="EF-hand"/>
    <property type="match status" value="2"/>
</dbReference>
<accession>V9PPR0</accession>
<reference evidence="4" key="2">
    <citation type="submission" date="2016-09" db="EMBL/GenBank/DDBJ databases">
        <authorList>
            <person name="Capua I."/>
            <person name="De Benedictis P."/>
            <person name="Joannis T."/>
            <person name="Lombin L.H."/>
            <person name="Cattoli G."/>
        </authorList>
    </citation>
    <scope>NUCLEOTIDE SEQUENCE</scope>
    <source>
        <strain evidence="4">24136</strain>
    </source>
</reference>
<dbReference type="EMBL" id="KF317425">
    <property type="protein sequence ID" value="AHA51357.1"/>
    <property type="molecule type" value="mRNA"/>
</dbReference>
<proteinExistence type="evidence at transcript level"/>
<reference evidence="4" key="1">
    <citation type="journal article" date="2013" name="Science">
        <title>The genome of the ctenophore Mnemiopsis leidyi and its implications for cell type evolution.</title>
        <authorList>
            <consortium name="NISC Comparative Sequencing Program"/>
            <person name="Ryan J.F."/>
            <person name="Pang K."/>
            <person name="Schnitzler C.E."/>
            <person name="Nguyen A.D."/>
            <person name="Moreland R.T."/>
            <person name="Simmons D.K."/>
            <person name="Koch B.J."/>
            <person name="Francis W.R."/>
            <person name="Havlak P."/>
            <person name="Smith S.A."/>
            <person name="Putnam N.H."/>
            <person name="Haddock S.H."/>
            <person name="Dunn C.W."/>
            <person name="Wolfsberg T.G."/>
            <person name="Mullikin J.C."/>
            <person name="Martindale M.Q."/>
            <person name="Baxevanis A.D."/>
        </authorList>
    </citation>
    <scope>NUCLEOTIDE SEQUENCE</scope>
    <source>
        <strain evidence="4">24136</strain>
    </source>
</reference>
<evidence type="ECO:0000313" key="4">
    <source>
        <dbReference type="EMBL" id="AHA51357.1"/>
    </source>
</evidence>
<keyword evidence="1" id="KW-0677">Repeat</keyword>
<name>V9PPR0_9METZ</name>
<dbReference type="SUPFAM" id="SSF47473">
    <property type="entry name" value="EF-hand"/>
    <property type="match status" value="1"/>
</dbReference>
<evidence type="ECO:0000259" key="3">
    <source>
        <dbReference type="PROSITE" id="PS50222"/>
    </source>
</evidence>
<organism evidence="4">
    <name type="scientific">Euplokamis dunlapae</name>
    <dbReference type="NCBI Taxonomy" id="1403701"/>
    <lineage>
        <taxon>Eukaryota</taxon>
        <taxon>Metazoa</taxon>
        <taxon>Ctenophora</taxon>
        <taxon>Tentaculata</taxon>
        <taxon>Cydippida</taxon>
        <taxon>Euplokamidae</taxon>
        <taxon>Euplokamis</taxon>
    </lineage>
</organism>
<dbReference type="GO" id="GO:0005509">
    <property type="term" value="F:calcium ion binding"/>
    <property type="evidence" value="ECO:0007669"/>
    <property type="project" value="InterPro"/>
</dbReference>
<feature type="domain" description="EF-hand" evidence="3">
    <location>
        <begin position="86"/>
        <end position="121"/>
    </location>
</feature>
<evidence type="ECO:0000256" key="2">
    <source>
        <dbReference type="ARBA" id="ARBA00022837"/>
    </source>
</evidence>
<dbReference type="FunFam" id="1.10.238.10:FF:000178">
    <property type="entry name" value="Calmodulin-2 A"/>
    <property type="match status" value="1"/>
</dbReference>
<protein>
    <submittedName>
        <fullName evidence="4">EF-hand_1 domain-containing protein</fullName>
    </submittedName>
</protein>
<evidence type="ECO:0000256" key="1">
    <source>
        <dbReference type="ARBA" id="ARBA00022737"/>
    </source>
</evidence>
<dbReference type="Pfam" id="PF13499">
    <property type="entry name" value="EF-hand_7"/>
    <property type="match status" value="2"/>
</dbReference>
<dbReference type="SMART" id="SM00054">
    <property type="entry name" value="EFh"/>
    <property type="match status" value="4"/>
</dbReference>
<feature type="domain" description="EF-hand" evidence="3">
    <location>
        <begin position="123"/>
        <end position="158"/>
    </location>
</feature>
<dbReference type="PROSITE" id="PS00018">
    <property type="entry name" value="EF_HAND_1"/>
    <property type="match status" value="4"/>
</dbReference>